<dbReference type="EMBL" id="JABSTU010000010">
    <property type="protein sequence ID" value="KAH8018969.1"/>
    <property type="molecule type" value="Genomic_DNA"/>
</dbReference>
<organism evidence="2 3">
    <name type="scientific">Rhipicephalus microplus</name>
    <name type="common">Cattle tick</name>
    <name type="synonym">Boophilus microplus</name>
    <dbReference type="NCBI Taxonomy" id="6941"/>
    <lineage>
        <taxon>Eukaryota</taxon>
        <taxon>Metazoa</taxon>
        <taxon>Ecdysozoa</taxon>
        <taxon>Arthropoda</taxon>
        <taxon>Chelicerata</taxon>
        <taxon>Arachnida</taxon>
        <taxon>Acari</taxon>
        <taxon>Parasitiformes</taxon>
        <taxon>Ixodida</taxon>
        <taxon>Ixodoidea</taxon>
        <taxon>Ixodidae</taxon>
        <taxon>Rhipicephalinae</taxon>
        <taxon>Rhipicephalus</taxon>
        <taxon>Boophilus</taxon>
    </lineage>
</organism>
<feature type="region of interest" description="Disordered" evidence="1">
    <location>
        <begin position="1"/>
        <end position="55"/>
    </location>
</feature>
<proteinExistence type="predicted"/>
<protein>
    <submittedName>
        <fullName evidence="2">Uncharacterized protein</fullName>
    </submittedName>
</protein>
<evidence type="ECO:0000313" key="3">
    <source>
        <dbReference type="Proteomes" id="UP000821866"/>
    </source>
</evidence>
<evidence type="ECO:0000256" key="1">
    <source>
        <dbReference type="SAM" id="MobiDB-lite"/>
    </source>
</evidence>
<dbReference type="AlphaFoldDB" id="A0A9J6DAM0"/>
<comment type="caution">
    <text evidence="2">The sequence shown here is derived from an EMBL/GenBank/DDBJ whole genome shotgun (WGS) entry which is preliminary data.</text>
</comment>
<reference evidence="2" key="1">
    <citation type="journal article" date="2020" name="Cell">
        <title>Large-Scale Comparative Analyses of Tick Genomes Elucidate Their Genetic Diversity and Vector Capacities.</title>
        <authorList>
            <consortium name="Tick Genome and Microbiome Consortium (TIGMIC)"/>
            <person name="Jia N."/>
            <person name="Wang J."/>
            <person name="Shi W."/>
            <person name="Du L."/>
            <person name="Sun Y."/>
            <person name="Zhan W."/>
            <person name="Jiang J.F."/>
            <person name="Wang Q."/>
            <person name="Zhang B."/>
            <person name="Ji P."/>
            <person name="Bell-Sakyi L."/>
            <person name="Cui X.M."/>
            <person name="Yuan T.T."/>
            <person name="Jiang B.G."/>
            <person name="Yang W.F."/>
            <person name="Lam T.T."/>
            <person name="Chang Q.C."/>
            <person name="Ding S.J."/>
            <person name="Wang X.J."/>
            <person name="Zhu J.G."/>
            <person name="Ruan X.D."/>
            <person name="Zhao L."/>
            <person name="Wei J.T."/>
            <person name="Ye R.Z."/>
            <person name="Que T.C."/>
            <person name="Du C.H."/>
            <person name="Zhou Y.H."/>
            <person name="Cheng J.X."/>
            <person name="Dai P.F."/>
            <person name="Guo W.B."/>
            <person name="Han X.H."/>
            <person name="Huang E.J."/>
            <person name="Li L.F."/>
            <person name="Wei W."/>
            <person name="Gao Y.C."/>
            <person name="Liu J.Z."/>
            <person name="Shao H.Z."/>
            <person name="Wang X."/>
            <person name="Wang C.C."/>
            <person name="Yang T.C."/>
            <person name="Huo Q.B."/>
            <person name="Li W."/>
            <person name="Chen H.Y."/>
            <person name="Chen S.E."/>
            <person name="Zhou L.G."/>
            <person name="Ni X.B."/>
            <person name="Tian J.H."/>
            <person name="Sheng Y."/>
            <person name="Liu T."/>
            <person name="Pan Y.S."/>
            <person name="Xia L.Y."/>
            <person name="Li J."/>
            <person name="Zhao F."/>
            <person name="Cao W.C."/>
        </authorList>
    </citation>
    <scope>NUCLEOTIDE SEQUENCE</scope>
    <source>
        <strain evidence="2">Rmic-2018</strain>
    </source>
</reference>
<dbReference type="Proteomes" id="UP000821866">
    <property type="component" value="Chromosome 8"/>
</dbReference>
<reference evidence="2" key="2">
    <citation type="submission" date="2021-09" db="EMBL/GenBank/DDBJ databases">
        <authorList>
            <person name="Jia N."/>
            <person name="Wang J."/>
            <person name="Shi W."/>
            <person name="Du L."/>
            <person name="Sun Y."/>
            <person name="Zhan W."/>
            <person name="Jiang J."/>
            <person name="Wang Q."/>
            <person name="Zhang B."/>
            <person name="Ji P."/>
            <person name="Sakyi L.B."/>
            <person name="Cui X."/>
            <person name="Yuan T."/>
            <person name="Jiang B."/>
            <person name="Yang W."/>
            <person name="Lam T.T.-Y."/>
            <person name="Chang Q."/>
            <person name="Ding S."/>
            <person name="Wang X."/>
            <person name="Zhu J."/>
            <person name="Ruan X."/>
            <person name="Zhao L."/>
            <person name="Wei J."/>
            <person name="Que T."/>
            <person name="Du C."/>
            <person name="Cheng J."/>
            <person name="Dai P."/>
            <person name="Han X."/>
            <person name="Huang E."/>
            <person name="Gao Y."/>
            <person name="Liu J."/>
            <person name="Shao H."/>
            <person name="Ye R."/>
            <person name="Li L."/>
            <person name="Wei W."/>
            <person name="Wang X."/>
            <person name="Wang C."/>
            <person name="Huo Q."/>
            <person name="Li W."/>
            <person name="Guo W."/>
            <person name="Chen H."/>
            <person name="Chen S."/>
            <person name="Zhou L."/>
            <person name="Zhou L."/>
            <person name="Ni X."/>
            <person name="Tian J."/>
            <person name="Zhou Y."/>
            <person name="Sheng Y."/>
            <person name="Liu T."/>
            <person name="Pan Y."/>
            <person name="Xia L."/>
            <person name="Li J."/>
            <person name="Zhao F."/>
            <person name="Cao W."/>
        </authorList>
    </citation>
    <scope>NUCLEOTIDE SEQUENCE</scope>
    <source>
        <strain evidence="2">Rmic-2018</strain>
        <tissue evidence="2">Larvae</tissue>
    </source>
</reference>
<accession>A0A9J6DAM0</accession>
<name>A0A9J6DAM0_RHIMP</name>
<feature type="compositionally biased region" description="Low complexity" evidence="1">
    <location>
        <begin position="16"/>
        <end position="27"/>
    </location>
</feature>
<keyword evidence="3" id="KW-1185">Reference proteome</keyword>
<evidence type="ECO:0000313" key="2">
    <source>
        <dbReference type="EMBL" id="KAH8018969.1"/>
    </source>
</evidence>
<sequence length="196" mass="21578">MIDAQSPTMPIPAQPAPSAAPSTCPGAYPSTGPTNLSGSGGKMLKTGSPCTNSVSHHQNPISAVALATWQRSTRNSVQRDSKTFIREEVARQLSLLPHSDTPTAILPRHLQQAIIRTEICDALPTIPPLTHALRYHLIFHLPATHHLRHLHLSATQLWSPGPHRIQSPHRLYLLRPRLQFTGTHLGFFVHLMCAHL</sequence>
<gene>
    <name evidence="2" type="ORF">HPB51_014035</name>
</gene>